<dbReference type="InterPro" id="IPR036770">
    <property type="entry name" value="Ankyrin_rpt-contain_sf"/>
</dbReference>
<evidence type="ECO:0000313" key="1">
    <source>
        <dbReference type="EMBL" id="PSN65777.1"/>
    </source>
</evidence>
<evidence type="ECO:0000313" key="2">
    <source>
        <dbReference type="Proteomes" id="UP000240883"/>
    </source>
</evidence>
<dbReference type="SUPFAM" id="SSF48403">
    <property type="entry name" value="Ankyrin repeat"/>
    <property type="match status" value="1"/>
</dbReference>
<proteinExistence type="predicted"/>
<dbReference type="Gene3D" id="1.25.40.20">
    <property type="entry name" value="Ankyrin repeat-containing domain"/>
    <property type="match status" value="1"/>
</dbReference>
<sequence length="412" mass="47996">MHQRSLEHIFDPLWTACNRNDLESARMILQSWGSWALDAYAGARERYAQTTSDKDLLQMLAEHFMNDGMINKRSFGIELIFQSAKIGHLELIRRILPQFYSQMETTGKNDGHYHDLGQALAIAISEKQFDVVDFLLKEFQIQEFSAARERVLNNYNNCRIRRKLHYLPDEEVVTELLHRLKFGCTKFVDATSQDKRFLRLLLFNGVEKQDERRIEVLVSRYHMDINSINDYGIPFLYMSRNFSKVLIENYGADPLFRGPSGETWLLFSAKWSRPETRFCQGYMLDINFKDEMGRTALSYAVSQWLSDDIWIINHPDVDTTSADNDGHTPLWWAIHGRKDILYWGDPRPVYLLLTKGKWDRALCVCYIPERLMPFDASRGSRFSTSIISAAHALYALLSLHMITEQSLKPKTL</sequence>
<dbReference type="AlphaFoldDB" id="A0A2T2NK21"/>
<reference evidence="1 2" key="1">
    <citation type="journal article" date="2018" name="Front. Microbiol.">
        <title>Genome-Wide Analysis of Corynespora cassiicola Leaf Fall Disease Putative Effectors.</title>
        <authorList>
            <person name="Lopez D."/>
            <person name="Ribeiro S."/>
            <person name="Label P."/>
            <person name="Fumanal B."/>
            <person name="Venisse J.S."/>
            <person name="Kohler A."/>
            <person name="de Oliveira R.R."/>
            <person name="Labutti K."/>
            <person name="Lipzen A."/>
            <person name="Lail K."/>
            <person name="Bauer D."/>
            <person name="Ohm R.A."/>
            <person name="Barry K.W."/>
            <person name="Spatafora J."/>
            <person name="Grigoriev I.V."/>
            <person name="Martin F.M."/>
            <person name="Pujade-Renaud V."/>
        </authorList>
    </citation>
    <scope>NUCLEOTIDE SEQUENCE [LARGE SCALE GENOMIC DNA]</scope>
    <source>
        <strain evidence="1 2">Philippines</strain>
    </source>
</reference>
<dbReference type="Proteomes" id="UP000240883">
    <property type="component" value="Unassembled WGS sequence"/>
</dbReference>
<name>A0A2T2NK21_CORCC</name>
<dbReference type="EMBL" id="KZ678136">
    <property type="protein sequence ID" value="PSN65777.1"/>
    <property type="molecule type" value="Genomic_DNA"/>
</dbReference>
<organism evidence="1 2">
    <name type="scientific">Corynespora cassiicola Philippines</name>
    <dbReference type="NCBI Taxonomy" id="1448308"/>
    <lineage>
        <taxon>Eukaryota</taxon>
        <taxon>Fungi</taxon>
        <taxon>Dikarya</taxon>
        <taxon>Ascomycota</taxon>
        <taxon>Pezizomycotina</taxon>
        <taxon>Dothideomycetes</taxon>
        <taxon>Pleosporomycetidae</taxon>
        <taxon>Pleosporales</taxon>
        <taxon>Corynesporascaceae</taxon>
        <taxon>Corynespora</taxon>
    </lineage>
</organism>
<keyword evidence="2" id="KW-1185">Reference proteome</keyword>
<protein>
    <submittedName>
        <fullName evidence="1">Uncharacterized protein</fullName>
    </submittedName>
</protein>
<gene>
    <name evidence="1" type="ORF">BS50DRAFT_668301</name>
</gene>
<dbReference type="STRING" id="1448308.A0A2T2NK21"/>
<dbReference type="OrthoDB" id="426293at2759"/>
<accession>A0A2T2NK21</accession>